<dbReference type="EMBL" id="LT598496">
    <property type="protein sequence ID" value="SBV30136.1"/>
    <property type="molecule type" value="Genomic_DNA"/>
</dbReference>
<evidence type="ECO:0000313" key="1">
    <source>
        <dbReference type="EMBL" id="SBV30136.1"/>
    </source>
</evidence>
<organism evidence="1 2">
    <name type="scientific">Micromonospora krabiensis</name>
    <dbReference type="NCBI Taxonomy" id="307121"/>
    <lineage>
        <taxon>Bacteria</taxon>
        <taxon>Bacillati</taxon>
        <taxon>Actinomycetota</taxon>
        <taxon>Actinomycetes</taxon>
        <taxon>Micromonosporales</taxon>
        <taxon>Micromonosporaceae</taxon>
        <taxon>Micromonospora</taxon>
    </lineage>
</organism>
<dbReference type="RefSeq" id="WP_091595915.1">
    <property type="nucleotide sequence ID" value="NZ_JBHRWG010000002.1"/>
</dbReference>
<dbReference type="STRING" id="307121.GA0070620_5729"/>
<reference evidence="2" key="1">
    <citation type="submission" date="2016-06" db="EMBL/GenBank/DDBJ databases">
        <authorList>
            <person name="Varghese N."/>
        </authorList>
    </citation>
    <scope>NUCLEOTIDE SEQUENCE [LARGE SCALE GENOMIC DNA]</scope>
    <source>
        <strain evidence="2">DSM 45344</strain>
    </source>
</reference>
<dbReference type="AlphaFoldDB" id="A0A1C3NC18"/>
<evidence type="ECO:0000313" key="2">
    <source>
        <dbReference type="Proteomes" id="UP000199393"/>
    </source>
</evidence>
<protein>
    <submittedName>
        <fullName evidence="1">Uncharacterized protein</fullName>
    </submittedName>
</protein>
<name>A0A1C3NC18_9ACTN</name>
<accession>A0A1C3NC18</accession>
<sequence>MIERELSRAEWLPLMAKGIIREHRAHGTCRRCRDGACESLSWARDAIKALRLAGNRPDRY</sequence>
<dbReference type="OrthoDB" id="3395438at2"/>
<dbReference type="Proteomes" id="UP000199393">
    <property type="component" value="Chromosome I"/>
</dbReference>
<keyword evidence="2" id="KW-1185">Reference proteome</keyword>
<proteinExistence type="predicted"/>
<gene>
    <name evidence="1" type="ORF">GA0070620_5729</name>
</gene>